<keyword evidence="2" id="KW-1185">Reference proteome</keyword>
<proteinExistence type="predicted"/>
<protein>
    <submittedName>
        <fullName evidence="1">Uncharacterized protein</fullName>
    </submittedName>
</protein>
<dbReference type="RefSeq" id="WP_150276506.1">
    <property type="nucleotide sequence ID" value="NZ_BMFF01000002.1"/>
</dbReference>
<evidence type="ECO:0000313" key="1">
    <source>
        <dbReference type="EMBL" id="GGC94866.1"/>
    </source>
</evidence>
<sequence length="159" mass="16866">MSETVSVTRSLVSAPLPQIIERLGLAIAQAQSALDSNSVEVAKQMAETPVELNGETYNLLTLGFAPSFYAFTEATVEAKLSFSMSETTETSVSAGVTARVNYGVVMVAASVDVSYARKFSVSAEGTSSIAARLVSLPAPEAFSEVLRRLHDKGLQNQDD</sequence>
<comment type="caution">
    <text evidence="1">The sequence shown here is derived from an EMBL/GenBank/DDBJ whole genome shotgun (WGS) entry which is preliminary data.</text>
</comment>
<accession>A0ABQ1PD20</accession>
<dbReference type="EMBL" id="BMFF01000002">
    <property type="protein sequence ID" value="GGC94866.1"/>
    <property type="molecule type" value="Genomic_DNA"/>
</dbReference>
<dbReference type="Proteomes" id="UP000638188">
    <property type="component" value="Unassembled WGS sequence"/>
</dbReference>
<reference evidence="2" key="1">
    <citation type="journal article" date="2019" name="Int. J. Syst. Evol. Microbiol.">
        <title>The Global Catalogue of Microorganisms (GCM) 10K type strain sequencing project: providing services to taxonomists for standard genome sequencing and annotation.</title>
        <authorList>
            <consortium name="The Broad Institute Genomics Platform"/>
            <consortium name="The Broad Institute Genome Sequencing Center for Infectious Disease"/>
            <person name="Wu L."/>
            <person name="Ma J."/>
        </authorList>
    </citation>
    <scope>NUCLEOTIDE SEQUENCE [LARGE SCALE GENOMIC DNA]</scope>
    <source>
        <strain evidence="2">CGMCC 1.12482</strain>
    </source>
</reference>
<name>A0ABQ1PD20_9GAMM</name>
<evidence type="ECO:0000313" key="2">
    <source>
        <dbReference type="Proteomes" id="UP000638188"/>
    </source>
</evidence>
<organism evidence="1 2">
    <name type="scientific">Halopseudomonas salina</name>
    <dbReference type="NCBI Taxonomy" id="1323744"/>
    <lineage>
        <taxon>Bacteria</taxon>
        <taxon>Pseudomonadati</taxon>
        <taxon>Pseudomonadota</taxon>
        <taxon>Gammaproteobacteria</taxon>
        <taxon>Pseudomonadales</taxon>
        <taxon>Pseudomonadaceae</taxon>
        <taxon>Halopseudomonas</taxon>
    </lineage>
</organism>
<gene>
    <name evidence="1" type="ORF">GCM10007418_13070</name>
</gene>